<protein>
    <submittedName>
        <fullName evidence="5">Glycoside hydrolase family 92 protein</fullName>
    </submittedName>
</protein>
<feature type="region of interest" description="Disordered" evidence="1">
    <location>
        <begin position="151"/>
        <end position="175"/>
    </location>
</feature>
<evidence type="ECO:0000256" key="2">
    <source>
        <dbReference type="SAM" id="Phobius"/>
    </source>
</evidence>
<reference evidence="5 6" key="1">
    <citation type="submission" date="2019-07" db="EMBL/GenBank/DDBJ databases">
        <title>Lentzea xizangensis sp. nov., isolated from Qinghai-Tibetan Plateau Soils.</title>
        <authorList>
            <person name="Huang J."/>
        </authorList>
    </citation>
    <scope>NUCLEOTIDE SEQUENCE [LARGE SCALE GENOMIC DNA]</scope>
    <source>
        <strain evidence="5 6">FXJ1.1311</strain>
    </source>
</reference>
<dbReference type="GO" id="GO:0005975">
    <property type="term" value="P:carbohydrate metabolic process"/>
    <property type="evidence" value="ECO:0007669"/>
    <property type="project" value="InterPro"/>
</dbReference>
<feature type="transmembrane region" description="Helical" evidence="2">
    <location>
        <begin position="94"/>
        <end position="114"/>
    </location>
</feature>
<dbReference type="Pfam" id="PF17678">
    <property type="entry name" value="Glyco_hydro_92N"/>
    <property type="match status" value="1"/>
</dbReference>
<keyword evidence="6" id="KW-1185">Reference proteome</keyword>
<proteinExistence type="predicted"/>
<organism evidence="5 6">
    <name type="scientific">Lentzea tibetensis</name>
    <dbReference type="NCBI Taxonomy" id="2591470"/>
    <lineage>
        <taxon>Bacteria</taxon>
        <taxon>Bacillati</taxon>
        <taxon>Actinomycetota</taxon>
        <taxon>Actinomycetes</taxon>
        <taxon>Pseudonocardiales</taxon>
        <taxon>Pseudonocardiaceae</taxon>
        <taxon>Lentzea</taxon>
    </lineage>
</organism>
<dbReference type="PANTHER" id="PTHR12143:SF39">
    <property type="entry name" value="SECRETED PROTEIN"/>
    <property type="match status" value="1"/>
</dbReference>
<dbReference type="Gene3D" id="1.20.1050.60">
    <property type="entry name" value="alpha-1,2-mannosidase"/>
    <property type="match status" value="1"/>
</dbReference>
<dbReference type="AlphaFoldDB" id="A0A563ETT5"/>
<gene>
    <name evidence="5" type="ORF">FKR81_20410</name>
</gene>
<evidence type="ECO:0000313" key="6">
    <source>
        <dbReference type="Proteomes" id="UP000316639"/>
    </source>
</evidence>
<accession>A0A563ETT5</accession>
<keyword evidence="2" id="KW-0812">Transmembrane</keyword>
<evidence type="ECO:0000259" key="4">
    <source>
        <dbReference type="Pfam" id="PF17678"/>
    </source>
</evidence>
<evidence type="ECO:0000259" key="3">
    <source>
        <dbReference type="Pfam" id="PF07971"/>
    </source>
</evidence>
<dbReference type="GO" id="GO:0030246">
    <property type="term" value="F:carbohydrate binding"/>
    <property type="evidence" value="ECO:0007669"/>
    <property type="project" value="InterPro"/>
</dbReference>
<dbReference type="InterPro" id="IPR005887">
    <property type="entry name" value="GH92_a_mannosidase_put"/>
</dbReference>
<dbReference type="Proteomes" id="UP000316639">
    <property type="component" value="Unassembled WGS sequence"/>
</dbReference>
<keyword evidence="2" id="KW-0472">Membrane</keyword>
<dbReference type="PANTHER" id="PTHR12143">
    <property type="entry name" value="PEPTIDE N-GLYCANASE PNGASE -RELATED"/>
    <property type="match status" value="1"/>
</dbReference>
<dbReference type="OrthoDB" id="9804511at2"/>
<keyword evidence="5" id="KW-0378">Hydrolase</keyword>
<dbReference type="InterPro" id="IPR050883">
    <property type="entry name" value="PNGase"/>
</dbReference>
<dbReference type="Gene3D" id="3.30.2080.10">
    <property type="entry name" value="GH92 mannosidase domain"/>
    <property type="match status" value="1"/>
</dbReference>
<dbReference type="NCBIfam" id="TIGR01180">
    <property type="entry name" value="aman2_put"/>
    <property type="match status" value="1"/>
</dbReference>
<dbReference type="InterPro" id="IPR041371">
    <property type="entry name" value="GH92_N"/>
</dbReference>
<evidence type="ECO:0000256" key="1">
    <source>
        <dbReference type="SAM" id="MobiDB-lite"/>
    </source>
</evidence>
<evidence type="ECO:0000313" key="5">
    <source>
        <dbReference type="EMBL" id="TWP50534.1"/>
    </source>
</evidence>
<feature type="domain" description="Glycosyl hydrolase family 92 N-terminal" evidence="4">
    <location>
        <begin position="136"/>
        <end position="353"/>
    </location>
</feature>
<dbReference type="Gene3D" id="2.70.98.10">
    <property type="match status" value="1"/>
</dbReference>
<dbReference type="Gene3D" id="1.20.1610.10">
    <property type="entry name" value="alpha-1,2-mannosidases domains"/>
    <property type="match status" value="1"/>
</dbReference>
<dbReference type="EMBL" id="VOBR01000012">
    <property type="protein sequence ID" value="TWP50534.1"/>
    <property type="molecule type" value="Genomic_DNA"/>
</dbReference>
<feature type="region of interest" description="Disordered" evidence="1">
    <location>
        <begin position="806"/>
        <end position="826"/>
    </location>
</feature>
<comment type="caution">
    <text evidence="5">The sequence shown here is derived from an EMBL/GenBank/DDBJ whole genome shotgun (WGS) entry which is preliminary data.</text>
</comment>
<sequence length="826" mass="88978">MRITSNRFIRCTSLDNVVGDGGTGESRFSILRRRAKLSGVDKIAPRSAVTRMASFRNSGRCGSGGRLLELSSLSCRRGCISRGVSMRSPRYHRLARLGIAGCAVALVAAASPVGQAFAGPVRTEAAALVADPAATVNTIVQTGAGNNFPGAQAPFGSIQWSPNTKRRGAGGNYRHNDDQLRGYGLTALAGPGCGAMGDDPILPMIGGAPADINATMTTLDHSSEIATAGYYSAKSSNGQIRTELTTTQRSGIARITYPATTQAAVLVKLRDSQQQREADGSSARIVGNNEIIGNTTSGHFCGDKATYVVHFNMVFDRPFTSAKILGDAAKPGGIFLTFDTTAAPVLQAKVGLSFVSDAGARLNRQTENPGWDFDKVRTATRDKWNQYLRRIEIAGGTAAEQTVFYSNLYHQLNHPNVVSDVNGQYIGYDNAVHTVAPGQRAHYQNFSGWDTYHNQASLAALIAPAETGDMATSLKQAYDQAGAIPQWGFMNSFNGVMIGDSAPAIVAEFRAFGARSIDDKALLADLVKQARTDNRVRRNTTGYDRLGYTVNDPSLTIEWTQQDFALSRLAYALGDKVNGDFLAKRALNWKNIFDPQTGLLSPRNADGTFTHVQPGDQKPYVEGSAAQYRFQVPTDQPALAKLLGGNDATNRLLDDLFLSFNNEKPTRAFLTNEFSQGQQWFYNWTGRPSSTQSTVHRWLTTTYGNNCCTYPNNDDLGTMSAQYVWATMGIYPQHLGTADVVLNSPTFTKVVIHLTSGRTLTINAPQASNSNYYIQSLKVNGVASTKTWLPGAMFTNGGTVDFTLGASPTSWGSGPGDAPPSYDGVR</sequence>
<keyword evidence="2" id="KW-1133">Transmembrane helix</keyword>
<dbReference type="GO" id="GO:0006516">
    <property type="term" value="P:glycoprotein catabolic process"/>
    <property type="evidence" value="ECO:0007669"/>
    <property type="project" value="TreeGrafter"/>
</dbReference>
<dbReference type="GO" id="GO:0000224">
    <property type="term" value="F:peptide-N4-(N-acetyl-beta-glucosaminyl)asparagine amidase activity"/>
    <property type="evidence" value="ECO:0007669"/>
    <property type="project" value="TreeGrafter"/>
</dbReference>
<dbReference type="GO" id="GO:0005829">
    <property type="term" value="C:cytosol"/>
    <property type="evidence" value="ECO:0007669"/>
    <property type="project" value="TreeGrafter"/>
</dbReference>
<dbReference type="SUPFAM" id="SSF48208">
    <property type="entry name" value="Six-hairpin glycosidases"/>
    <property type="match status" value="1"/>
</dbReference>
<dbReference type="InterPro" id="IPR014718">
    <property type="entry name" value="GH-type_carb-bd"/>
</dbReference>
<feature type="domain" description="Glycosyl hydrolase family 92" evidence="3">
    <location>
        <begin position="359"/>
        <end position="805"/>
    </location>
</feature>
<dbReference type="Pfam" id="PF07971">
    <property type="entry name" value="Glyco_hydro_92"/>
    <property type="match status" value="1"/>
</dbReference>
<dbReference type="InterPro" id="IPR012939">
    <property type="entry name" value="Glyco_hydro_92"/>
</dbReference>
<dbReference type="InterPro" id="IPR008928">
    <property type="entry name" value="6-hairpin_glycosidase_sf"/>
</dbReference>
<name>A0A563ETT5_9PSEU</name>